<dbReference type="InterPro" id="IPR003697">
    <property type="entry name" value="Maf-like"/>
</dbReference>
<dbReference type="PANTHER" id="PTHR43213">
    <property type="entry name" value="BIFUNCTIONAL DTTP/UTP PYROPHOSPHATASE/METHYLTRANSFERASE PROTEIN-RELATED"/>
    <property type="match status" value="1"/>
</dbReference>
<dbReference type="PIRSF" id="PIRSF006305">
    <property type="entry name" value="Maf"/>
    <property type="match status" value="1"/>
</dbReference>
<protein>
    <recommendedName>
        <fullName evidence="5">Maf-like protein</fullName>
    </recommendedName>
</protein>
<evidence type="ECO:0000313" key="4">
    <source>
        <dbReference type="Proteomes" id="UP000006310"/>
    </source>
</evidence>
<keyword evidence="2" id="KW-0378">Hydrolase</keyword>
<dbReference type="Gene3D" id="3.90.950.10">
    <property type="match status" value="1"/>
</dbReference>
<reference evidence="4" key="2">
    <citation type="submission" date="2012-08" db="EMBL/GenBank/DDBJ databases">
        <title>Genome sequence of Kazachstania naganishii.</title>
        <authorList>
            <person name="Gordon J.L."/>
            <person name="Armisen D."/>
            <person name="Proux-Wera E."/>
            <person name="OhEigeartaigh S.S."/>
            <person name="Byrne K.P."/>
            <person name="Wolfe K.H."/>
        </authorList>
    </citation>
    <scope>NUCLEOTIDE SEQUENCE [LARGE SCALE GENOMIC DNA]</scope>
    <source>
        <strain evidence="4">ATCC MYA-139 / BCRC 22969 / CBS 8797 / CCRC 22969 / KCTC 17520 / NBRC 10181 / NCYC 3082</strain>
    </source>
</reference>
<dbReference type="Proteomes" id="UP000006310">
    <property type="component" value="Chromosome 8"/>
</dbReference>
<proteinExistence type="inferred from homology"/>
<dbReference type="GO" id="GO:0047429">
    <property type="term" value="F:nucleoside triphosphate diphosphatase activity"/>
    <property type="evidence" value="ECO:0007669"/>
    <property type="project" value="InterPro"/>
</dbReference>
<dbReference type="KEGG" id="kng:KNAG_0H03460"/>
<evidence type="ECO:0000313" key="3">
    <source>
        <dbReference type="EMBL" id="CCK71760.1"/>
    </source>
</evidence>
<dbReference type="NCBIfam" id="TIGR00172">
    <property type="entry name" value="maf"/>
    <property type="match status" value="1"/>
</dbReference>
<dbReference type="Pfam" id="PF02545">
    <property type="entry name" value="Maf"/>
    <property type="match status" value="1"/>
</dbReference>
<evidence type="ECO:0000256" key="2">
    <source>
        <dbReference type="ARBA" id="ARBA00022801"/>
    </source>
</evidence>
<dbReference type="InterPro" id="IPR029001">
    <property type="entry name" value="ITPase-like_fam"/>
</dbReference>
<accession>J7RA57</accession>
<evidence type="ECO:0000256" key="1">
    <source>
        <dbReference type="ARBA" id="ARBA00001968"/>
    </source>
</evidence>
<dbReference type="AlphaFoldDB" id="J7RA57"/>
<dbReference type="STRING" id="1071383.J7RA57"/>
<dbReference type="EMBL" id="HE978321">
    <property type="protein sequence ID" value="CCK71760.1"/>
    <property type="molecule type" value="Genomic_DNA"/>
</dbReference>
<dbReference type="SUPFAM" id="SSF52972">
    <property type="entry name" value="ITPase-like"/>
    <property type="match status" value="1"/>
</dbReference>
<evidence type="ECO:0008006" key="5">
    <source>
        <dbReference type="Google" id="ProtNLM"/>
    </source>
</evidence>
<dbReference type="PANTHER" id="PTHR43213:SF5">
    <property type="entry name" value="BIFUNCTIONAL DTTP_UTP PYROPHOSPHATASE_METHYLTRANSFERASE PROTEIN-RELATED"/>
    <property type="match status" value="1"/>
</dbReference>
<dbReference type="HAMAP" id="MF_00528">
    <property type="entry name" value="Maf"/>
    <property type="match status" value="1"/>
</dbReference>
<dbReference type="OrthoDB" id="10267058at2759"/>
<dbReference type="OMA" id="RDQRMHK"/>
<dbReference type="GeneID" id="34527492"/>
<comment type="cofactor">
    <cofactor evidence="1">
        <name>a divalent metal cation</name>
        <dbReference type="ChEBI" id="CHEBI:60240"/>
    </cofactor>
</comment>
<reference evidence="3 4" key="1">
    <citation type="journal article" date="2011" name="Proc. Natl. Acad. Sci. U.S.A.">
        <title>Evolutionary erosion of yeast sex chromosomes by mating-type switching accidents.</title>
        <authorList>
            <person name="Gordon J.L."/>
            <person name="Armisen D."/>
            <person name="Proux-Wera E."/>
            <person name="Oheigeartaigh S.S."/>
            <person name="Byrne K.P."/>
            <person name="Wolfe K.H."/>
        </authorList>
    </citation>
    <scope>NUCLEOTIDE SEQUENCE [LARGE SCALE GENOMIC DNA]</scope>
    <source>
        <strain evidence="4">ATCC MYA-139 / BCRC 22969 / CBS 8797 / CCRC 22969 / KCTC 17520 / NBRC 10181 / NCYC 3082</strain>
    </source>
</reference>
<keyword evidence="4" id="KW-1185">Reference proteome</keyword>
<dbReference type="HOGENOM" id="CLU_040416_0_2_1"/>
<organism evidence="3 4">
    <name type="scientific">Huiozyma naganishii (strain ATCC MYA-139 / BCRC 22969 / CBS 8797 / KCTC 17520 / NBRC 10181 / NCYC 3082 / Yp74L-3)</name>
    <name type="common">Yeast</name>
    <name type="synonym">Kazachstania naganishii</name>
    <dbReference type="NCBI Taxonomy" id="1071383"/>
    <lineage>
        <taxon>Eukaryota</taxon>
        <taxon>Fungi</taxon>
        <taxon>Dikarya</taxon>
        <taxon>Ascomycota</taxon>
        <taxon>Saccharomycotina</taxon>
        <taxon>Saccharomycetes</taxon>
        <taxon>Saccharomycetales</taxon>
        <taxon>Saccharomycetaceae</taxon>
        <taxon>Huiozyma</taxon>
    </lineage>
</organism>
<dbReference type="eggNOG" id="KOG1509">
    <property type="taxonomic scope" value="Eukaryota"/>
</dbReference>
<name>J7RA57_HUIN7</name>
<dbReference type="RefSeq" id="XP_022466005.1">
    <property type="nucleotide sequence ID" value="XM_022609627.1"/>
</dbReference>
<gene>
    <name evidence="3" type="primary">KNAG0H03460</name>
    <name evidence="3" type="ordered locus">KNAG_0H03460</name>
</gene>
<sequence length="223" mass="24206">MLGTGSEYQVILASSSPRRYEILSDNIGIRNLQTTVPSFEENLDKRLYVGRPLDYVRDTARGKASSIVADLASGRLESLQGSSSGALIVCADTVVIGPDGQVYEKPGTRERQLQYLHRFCYESAGRPVVVATAVAIVKWPCGGTMKEHSVHTFEETTEVYFDGTTPRDVIEAYVSSGDGLQVAGGFKIQGPGGVLIKRINGDYYTVVGLPLNATFRALLALQR</sequence>